<gene>
    <name evidence="1" type="ORF">BDM02DRAFT_1933478</name>
</gene>
<reference evidence="1" key="1">
    <citation type="submission" date="2019-10" db="EMBL/GenBank/DDBJ databases">
        <authorList>
            <consortium name="DOE Joint Genome Institute"/>
            <person name="Kuo A."/>
            <person name="Miyauchi S."/>
            <person name="Kiss E."/>
            <person name="Drula E."/>
            <person name="Kohler A."/>
            <person name="Sanchez-Garcia M."/>
            <person name="Andreopoulos B."/>
            <person name="Barry K.W."/>
            <person name="Bonito G."/>
            <person name="Buee M."/>
            <person name="Carver A."/>
            <person name="Chen C."/>
            <person name="Cichocki N."/>
            <person name="Clum A."/>
            <person name="Culley D."/>
            <person name="Crous P.W."/>
            <person name="Fauchery L."/>
            <person name="Girlanda M."/>
            <person name="Hayes R."/>
            <person name="Keri Z."/>
            <person name="Labutti K."/>
            <person name="Lipzen A."/>
            <person name="Lombard V."/>
            <person name="Magnuson J."/>
            <person name="Maillard F."/>
            <person name="Morin E."/>
            <person name="Murat C."/>
            <person name="Nolan M."/>
            <person name="Ohm R."/>
            <person name="Pangilinan J."/>
            <person name="Pereira M."/>
            <person name="Perotto S."/>
            <person name="Peter M."/>
            <person name="Riley R."/>
            <person name="Sitrit Y."/>
            <person name="Stielow B."/>
            <person name="Szollosi G."/>
            <person name="Zifcakova L."/>
            <person name="Stursova M."/>
            <person name="Spatafora J.W."/>
            <person name="Tedersoo L."/>
            <person name="Vaario L.-M."/>
            <person name="Yamada A."/>
            <person name="Yan M."/>
            <person name="Wang P."/>
            <person name="Xu J."/>
            <person name="Bruns T."/>
            <person name="Baldrian P."/>
            <person name="Vilgalys R."/>
            <person name="Henrissat B."/>
            <person name="Grigoriev I.V."/>
            <person name="Hibbett D."/>
            <person name="Nagy L.G."/>
            <person name="Martin F.M."/>
        </authorList>
    </citation>
    <scope>NUCLEOTIDE SEQUENCE</scope>
    <source>
        <strain evidence="1">P2</strain>
    </source>
</reference>
<dbReference type="Proteomes" id="UP000886501">
    <property type="component" value="Unassembled WGS sequence"/>
</dbReference>
<reference evidence="1" key="2">
    <citation type="journal article" date="2020" name="Nat. Commun.">
        <title>Large-scale genome sequencing of mycorrhizal fungi provides insights into the early evolution of symbiotic traits.</title>
        <authorList>
            <person name="Miyauchi S."/>
            <person name="Kiss E."/>
            <person name="Kuo A."/>
            <person name="Drula E."/>
            <person name="Kohler A."/>
            <person name="Sanchez-Garcia M."/>
            <person name="Morin E."/>
            <person name="Andreopoulos B."/>
            <person name="Barry K.W."/>
            <person name="Bonito G."/>
            <person name="Buee M."/>
            <person name="Carver A."/>
            <person name="Chen C."/>
            <person name="Cichocki N."/>
            <person name="Clum A."/>
            <person name="Culley D."/>
            <person name="Crous P.W."/>
            <person name="Fauchery L."/>
            <person name="Girlanda M."/>
            <person name="Hayes R.D."/>
            <person name="Keri Z."/>
            <person name="LaButti K."/>
            <person name="Lipzen A."/>
            <person name="Lombard V."/>
            <person name="Magnuson J."/>
            <person name="Maillard F."/>
            <person name="Murat C."/>
            <person name="Nolan M."/>
            <person name="Ohm R.A."/>
            <person name="Pangilinan J."/>
            <person name="Pereira M.F."/>
            <person name="Perotto S."/>
            <person name="Peter M."/>
            <person name="Pfister S."/>
            <person name="Riley R."/>
            <person name="Sitrit Y."/>
            <person name="Stielow J.B."/>
            <person name="Szollosi G."/>
            <person name="Zifcakova L."/>
            <person name="Stursova M."/>
            <person name="Spatafora J.W."/>
            <person name="Tedersoo L."/>
            <person name="Vaario L.M."/>
            <person name="Yamada A."/>
            <person name="Yan M."/>
            <person name="Wang P."/>
            <person name="Xu J."/>
            <person name="Bruns T."/>
            <person name="Baldrian P."/>
            <person name="Vilgalys R."/>
            <person name="Dunand C."/>
            <person name="Henrissat B."/>
            <person name="Grigoriev I.V."/>
            <person name="Hibbett D."/>
            <person name="Nagy L.G."/>
            <person name="Martin F.M."/>
        </authorList>
    </citation>
    <scope>NUCLEOTIDE SEQUENCE</scope>
    <source>
        <strain evidence="1">P2</strain>
    </source>
</reference>
<name>A0ACB6ZI42_THEGA</name>
<dbReference type="EMBL" id="MU118000">
    <property type="protein sequence ID" value="KAF9649272.1"/>
    <property type="molecule type" value="Genomic_DNA"/>
</dbReference>
<comment type="caution">
    <text evidence="1">The sequence shown here is derived from an EMBL/GenBank/DDBJ whole genome shotgun (WGS) entry which is preliminary data.</text>
</comment>
<keyword evidence="2" id="KW-1185">Reference proteome</keyword>
<sequence length="270" mass="29571">MPPPPPPPLPEHDFLKDPVGAASASVRSQPSSLGNRNIPDDAVWLVYDGFGLVKYWPIVEPPPLRDALTLVTPYYYSHILPSSAHPFFTLDLYSRLSRFRGSVNGTGGNTFSPPAPPKFELIAMLTKVRSPKSPGGYAMVKRYKWIATTKGIKAAISGDLEVGNGWLTDEWVLEVDGTLEGRRMLDSLLSTVGARAAADWARGDLVWEIDRQRSNLSKIWFRLLGSSEDYVLPLDPAPLSPTSPISATPLSRGSPGSATGKRRQLSFMVR</sequence>
<evidence type="ECO:0000313" key="1">
    <source>
        <dbReference type="EMBL" id="KAF9649272.1"/>
    </source>
</evidence>
<protein>
    <submittedName>
        <fullName evidence="1">Uncharacterized protein</fullName>
    </submittedName>
</protein>
<proteinExistence type="predicted"/>
<accession>A0ACB6ZI42</accession>
<organism evidence="1 2">
    <name type="scientific">Thelephora ganbajun</name>
    <name type="common">Ganba fungus</name>
    <dbReference type="NCBI Taxonomy" id="370292"/>
    <lineage>
        <taxon>Eukaryota</taxon>
        <taxon>Fungi</taxon>
        <taxon>Dikarya</taxon>
        <taxon>Basidiomycota</taxon>
        <taxon>Agaricomycotina</taxon>
        <taxon>Agaricomycetes</taxon>
        <taxon>Thelephorales</taxon>
        <taxon>Thelephoraceae</taxon>
        <taxon>Thelephora</taxon>
    </lineage>
</organism>
<evidence type="ECO:0000313" key="2">
    <source>
        <dbReference type="Proteomes" id="UP000886501"/>
    </source>
</evidence>